<protein>
    <submittedName>
        <fullName evidence="1">Uncharacterized protein</fullName>
    </submittedName>
</protein>
<organism evidence="1 2">
    <name type="scientific">Littorina saxatilis</name>
    <dbReference type="NCBI Taxonomy" id="31220"/>
    <lineage>
        <taxon>Eukaryota</taxon>
        <taxon>Metazoa</taxon>
        <taxon>Spiralia</taxon>
        <taxon>Lophotrochozoa</taxon>
        <taxon>Mollusca</taxon>
        <taxon>Gastropoda</taxon>
        <taxon>Caenogastropoda</taxon>
        <taxon>Littorinimorpha</taxon>
        <taxon>Littorinoidea</taxon>
        <taxon>Littorinidae</taxon>
        <taxon>Littorina</taxon>
    </lineage>
</organism>
<dbReference type="Proteomes" id="UP001374579">
    <property type="component" value="Unassembled WGS sequence"/>
</dbReference>
<comment type="caution">
    <text evidence="1">The sequence shown here is derived from an EMBL/GenBank/DDBJ whole genome shotgun (WGS) entry which is preliminary data.</text>
</comment>
<evidence type="ECO:0000313" key="1">
    <source>
        <dbReference type="EMBL" id="KAK7089069.1"/>
    </source>
</evidence>
<gene>
    <name evidence="1" type="ORF">V1264_024167</name>
</gene>
<proteinExistence type="predicted"/>
<evidence type="ECO:0000313" key="2">
    <source>
        <dbReference type="Proteomes" id="UP001374579"/>
    </source>
</evidence>
<name>A0AAN9ALJ3_9CAEN</name>
<dbReference type="EMBL" id="JBAMIC010003074">
    <property type="protein sequence ID" value="KAK7089069.1"/>
    <property type="molecule type" value="Genomic_DNA"/>
</dbReference>
<reference evidence="1 2" key="1">
    <citation type="submission" date="2024-02" db="EMBL/GenBank/DDBJ databases">
        <title>Chromosome-scale genome assembly of the rough periwinkle Littorina saxatilis.</title>
        <authorList>
            <person name="De Jode A."/>
            <person name="Faria R."/>
            <person name="Formenti G."/>
            <person name="Sims Y."/>
            <person name="Smith T.P."/>
            <person name="Tracey A."/>
            <person name="Wood J.M.D."/>
            <person name="Zagrodzka Z.B."/>
            <person name="Johannesson K."/>
            <person name="Butlin R.K."/>
            <person name="Leder E.H."/>
        </authorList>
    </citation>
    <scope>NUCLEOTIDE SEQUENCE [LARGE SCALE GENOMIC DNA]</scope>
    <source>
        <strain evidence="1">Snail1</strain>
        <tissue evidence="1">Muscle</tissue>
    </source>
</reference>
<sequence>MQRRKVRDRNDIIRWSDICNCIDSDVASDYMSKFKSATNDLDKKELAGKIEQHLLLQIALQNGKRTGIYADMSVAEFEAAEKRSDGFVVLIAEGKTFKMSGASGIFFSNSE</sequence>
<dbReference type="AlphaFoldDB" id="A0AAN9ALJ3"/>
<keyword evidence="2" id="KW-1185">Reference proteome</keyword>
<accession>A0AAN9ALJ3</accession>